<sequence length="76" mass="8640">MNDDGWEQRMSERAMARMAIAEAEQIARDAAEGHEDDEEPGWITVIPGSPEGRRTTGLIRYVLDHENGGMKRLEER</sequence>
<name>A0ABQ4GBM0_9ACTN</name>
<evidence type="ECO:0000313" key="2">
    <source>
        <dbReference type="EMBL" id="GIH44409.1"/>
    </source>
</evidence>
<dbReference type="RefSeq" id="WP_204061408.1">
    <property type="nucleotide sequence ID" value="NZ_BAAAGP010000030.1"/>
</dbReference>
<comment type="caution">
    <text evidence="2">The sequence shown here is derived from an EMBL/GenBank/DDBJ whole genome shotgun (WGS) entry which is preliminary data.</text>
</comment>
<reference evidence="2 3" key="1">
    <citation type="submission" date="2021-01" db="EMBL/GenBank/DDBJ databases">
        <title>Whole genome shotgun sequence of Microbispora corallina NBRC 16416.</title>
        <authorList>
            <person name="Komaki H."/>
            <person name="Tamura T."/>
        </authorList>
    </citation>
    <scope>NUCLEOTIDE SEQUENCE [LARGE SCALE GENOMIC DNA]</scope>
    <source>
        <strain evidence="2 3">NBRC 16416</strain>
    </source>
</reference>
<feature type="region of interest" description="Disordered" evidence="1">
    <location>
        <begin position="31"/>
        <end position="50"/>
    </location>
</feature>
<keyword evidence="3" id="KW-1185">Reference proteome</keyword>
<dbReference type="EMBL" id="BOOC01000059">
    <property type="protein sequence ID" value="GIH44409.1"/>
    <property type="molecule type" value="Genomic_DNA"/>
</dbReference>
<protein>
    <submittedName>
        <fullName evidence="2">Uncharacterized protein</fullName>
    </submittedName>
</protein>
<dbReference type="Proteomes" id="UP000603904">
    <property type="component" value="Unassembled WGS sequence"/>
</dbReference>
<accession>A0ABQ4GBM0</accession>
<proteinExistence type="predicted"/>
<evidence type="ECO:0000256" key="1">
    <source>
        <dbReference type="SAM" id="MobiDB-lite"/>
    </source>
</evidence>
<organism evidence="2 3">
    <name type="scientific">Microbispora corallina</name>
    <dbReference type="NCBI Taxonomy" id="83302"/>
    <lineage>
        <taxon>Bacteria</taxon>
        <taxon>Bacillati</taxon>
        <taxon>Actinomycetota</taxon>
        <taxon>Actinomycetes</taxon>
        <taxon>Streptosporangiales</taxon>
        <taxon>Streptosporangiaceae</taxon>
        <taxon>Microbispora</taxon>
    </lineage>
</organism>
<evidence type="ECO:0000313" key="3">
    <source>
        <dbReference type="Proteomes" id="UP000603904"/>
    </source>
</evidence>
<gene>
    <name evidence="2" type="ORF">Mco01_74090</name>
</gene>